<sequence>MPERSNFPKLCIQYFPVQMLTKNARNSRRHSQEQIGQLAKSIVTFGLTKPIVVDENLNVLLGNAVLTAAEQHGFREIPAVVLGHLSRAEKRALAIADNKIAENATWDMEVLGEDLRVLTGLNFDFDFAAIGFHTAEVDSILDQPVAVQDDTLPEPGFAGPAVSRRGDVWRLGRHRLICGDALDEQAYKAVLGDQQARAVIADPPYNVPIIGHVGGRGSVKHREFAMASGEMAPQQFIEFLTTASALVARHSVEGSLHYFFMDWRHTFELLTAARGVYTEHKNTCVWAKTNAGMGSFYRSQHEFVHVFKNGLAPHINNVGLGAHGRNRSNLWAYQGINSFGRHRDELLAVHPTVKPVALIVDVIKDCTSRGDLVLDPFAGSGTTVIAAERTGRRAALLEVDPLYCDAIIRRWQGYTGKPAICGKTGHSFADRETVPLALSYAAPRLLPGPTRKG</sequence>
<evidence type="ECO:0000256" key="2">
    <source>
        <dbReference type="ARBA" id="ARBA00011900"/>
    </source>
</evidence>
<keyword evidence="9" id="KW-1185">Reference proteome</keyword>
<dbReference type="Pfam" id="PF02195">
    <property type="entry name" value="ParB_N"/>
    <property type="match status" value="1"/>
</dbReference>
<dbReference type="InterPro" id="IPR002295">
    <property type="entry name" value="N4/N6-MTase_EcoPI_Mod-like"/>
</dbReference>
<dbReference type="InterPro" id="IPR029063">
    <property type="entry name" value="SAM-dependent_MTases_sf"/>
</dbReference>
<accession>A0ABY7MPN0</accession>
<keyword evidence="5" id="KW-0949">S-adenosyl-L-methionine</keyword>
<evidence type="ECO:0000256" key="5">
    <source>
        <dbReference type="ARBA" id="ARBA00022691"/>
    </source>
</evidence>
<comment type="catalytic activity">
    <reaction evidence="6">
        <text>a 2'-deoxyadenosine in DNA + S-adenosyl-L-methionine = an N(6)-methyl-2'-deoxyadenosine in DNA + S-adenosyl-L-homocysteine + H(+)</text>
        <dbReference type="Rhea" id="RHEA:15197"/>
        <dbReference type="Rhea" id="RHEA-COMP:12418"/>
        <dbReference type="Rhea" id="RHEA-COMP:12419"/>
        <dbReference type="ChEBI" id="CHEBI:15378"/>
        <dbReference type="ChEBI" id="CHEBI:57856"/>
        <dbReference type="ChEBI" id="CHEBI:59789"/>
        <dbReference type="ChEBI" id="CHEBI:90615"/>
        <dbReference type="ChEBI" id="CHEBI:90616"/>
        <dbReference type="EC" id="2.1.1.72"/>
    </reaction>
</comment>
<dbReference type="Gene3D" id="3.90.1530.10">
    <property type="entry name" value="Conserved hypothetical protein from pyrococcus furiosus pfu- 392566-001, ParB domain"/>
    <property type="match status" value="1"/>
</dbReference>
<protein>
    <recommendedName>
        <fullName evidence="2">site-specific DNA-methyltransferase (adenine-specific)</fullName>
        <ecNumber evidence="2">2.1.1.72</ecNumber>
    </recommendedName>
</protein>
<dbReference type="PRINTS" id="PR00506">
    <property type="entry name" value="D21N6MTFRASE"/>
</dbReference>
<dbReference type="SUPFAM" id="SSF110849">
    <property type="entry name" value="ParB/Sulfiredoxin"/>
    <property type="match status" value="1"/>
</dbReference>
<dbReference type="InterPro" id="IPR015840">
    <property type="entry name" value="DNA_MeTrfase_ParB"/>
</dbReference>
<evidence type="ECO:0000256" key="4">
    <source>
        <dbReference type="ARBA" id="ARBA00022679"/>
    </source>
</evidence>
<dbReference type="PIRSF" id="PIRSF036758">
    <property type="entry name" value="Aden_M_ParB"/>
    <property type="match status" value="1"/>
</dbReference>
<dbReference type="Proteomes" id="UP001179614">
    <property type="component" value="Chromosome"/>
</dbReference>
<evidence type="ECO:0000313" key="8">
    <source>
        <dbReference type="EMBL" id="WBL80355.1"/>
    </source>
</evidence>
<organism evidence="8 9">
    <name type="scientific">Bradyrhizobium xenonodulans</name>
    <dbReference type="NCBI Taxonomy" id="2736875"/>
    <lineage>
        <taxon>Bacteria</taxon>
        <taxon>Pseudomonadati</taxon>
        <taxon>Pseudomonadota</taxon>
        <taxon>Alphaproteobacteria</taxon>
        <taxon>Hyphomicrobiales</taxon>
        <taxon>Nitrobacteraceae</taxon>
        <taxon>Bradyrhizobium</taxon>
    </lineage>
</organism>
<dbReference type="EMBL" id="CP089391">
    <property type="protein sequence ID" value="WBL80355.1"/>
    <property type="molecule type" value="Genomic_DNA"/>
</dbReference>
<evidence type="ECO:0000256" key="6">
    <source>
        <dbReference type="ARBA" id="ARBA00047942"/>
    </source>
</evidence>
<keyword evidence="4" id="KW-0808">Transferase</keyword>
<feature type="domain" description="ParB-like N-terminal" evidence="7">
    <location>
        <begin position="13"/>
        <end position="99"/>
    </location>
</feature>
<evidence type="ECO:0000259" key="7">
    <source>
        <dbReference type="SMART" id="SM00470"/>
    </source>
</evidence>
<dbReference type="Gene3D" id="3.40.50.150">
    <property type="entry name" value="Vaccinia Virus protein VP39"/>
    <property type="match status" value="1"/>
</dbReference>
<dbReference type="InterPro" id="IPR002941">
    <property type="entry name" value="DNA_methylase_N4/N6"/>
</dbReference>
<proteinExistence type="inferred from homology"/>
<evidence type="ECO:0000256" key="3">
    <source>
        <dbReference type="ARBA" id="ARBA00022603"/>
    </source>
</evidence>
<dbReference type="SUPFAM" id="SSF53335">
    <property type="entry name" value="S-adenosyl-L-methionine-dependent methyltransferases"/>
    <property type="match status" value="1"/>
</dbReference>
<dbReference type="CDD" id="cd16403">
    <property type="entry name" value="ParB_N_like_MT"/>
    <property type="match status" value="1"/>
</dbReference>
<keyword evidence="3" id="KW-0489">Methyltransferase</keyword>
<name>A0ABY7MPN0_9BRAD</name>
<evidence type="ECO:0000313" key="9">
    <source>
        <dbReference type="Proteomes" id="UP001179614"/>
    </source>
</evidence>
<comment type="similarity">
    <text evidence="1">Belongs to the N(4)/N(6)-methyltransferase family.</text>
</comment>
<dbReference type="InterPro" id="IPR003115">
    <property type="entry name" value="ParB_N"/>
</dbReference>
<dbReference type="EC" id="2.1.1.72" evidence="2"/>
<dbReference type="SMART" id="SM00470">
    <property type="entry name" value="ParB"/>
    <property type="match status" value="1"/>
</dbReference>
<dbReference type="Pfam" id="PF01555">
    <property type="entry name" value="N6_N4_Mtase"/>
    <property type="match status" value="1"/>
</dbReference>
<dbReference type="RefSeq" id="WP_270167489.1">
    <property type="nucleotide sequence ID" value="NZ_CP089391.1"/>
</dbReference>
<evidence type="ECO:0000256" key="1">
    <source>
        <dbReference type="ARBA" id="ARBA00006594"/>
    </source>
</evidence>
<gene>
    <name evidence="8" type="ORF">I3J27_08010</name>
</gene>
<reference evidence="8" key="1">
    <citation type="submission" date="2021-12" db="EMBL/GenBank/DDBJ databases">
        <title>Bradyrhizobium xenonodulans sp. nov.</title>
        <authorList>
            <person name="Claassens R."/>
            <person name="Venter S.N."/>
            <person name="Beukes C.W."/>
            <person name="Stepkowski T."/>
            <person name="Steenkamp E.T."/>
        </authorList>
    </citation>
    <scope>NUCLEOTIDE SEQUENCE</scope>
    <source>
        <strain evidence="8">14AB</strain>
    </source>
</reference>
<dbReference type="InterPro" id="IPR036086">
    <property type="entry name" value="ParB/Sulfiredoxin_sf"/>
</dbReference>